<organism evidence="5 6">
    <name type="scientific">Candidatus Avoscillospira stercorigallinarum</name>
    <dbReference type="NCBI Taxonomy" id="2840708"/>
    <lineage>
        <taxon>Bacteria</taxon>
        <taxon>Bacillati</taxon>
        <taxon>Bacillota</taxon>
        <taxon>Clostridia</taxon>
        <taxon>Eubacteriales</taxon>
        <taxon>Oscillospiraceae</taxon>
        <taxon>Oscillospiraceae incertae sedis</taxon>
        <taxon>Candidatus Avoscillospira</taxon>
    </lineage>
</organism>
<dbReference type="Gene3D" id="3.40.50.720">
    <property type="entry name" value="NAD(P)-binding Rossmann-like Domain"/>
    <property type="match status" value="1"/>
</dbReference>
<evidence type="ECO:0000256" key="2">
    <source>
        <dbReference type="ARBA" id="ARBA00023002"/>
    </source>
</evidence>
<proteinExistence type="inferred from homology"/>
<evidence type="ECO:0000256" key="3">
    <source>
        <dbReference type="RuleBase" id="RU000363"/>
    </source>
</evidence>
<dbReference type="PRINTS" id="PR00081">
    <property type="entry name" value="GDHRDH"/>
</dbReference>
<dbReference type="AlphaFoldDB" id="A0A9D1CNN2"/>
<keyword evidence="2" id="KW-0560">Oxidoreductase</keyword>
<evidence type="ECO:0000259" key="4">
    <source>
        <dbReference type="SMART" id="SM00822"/>
    </source>
</evidence>
<dbReference type="SMART" id="SM00822">
    <property type="entry name" value="PKS_KR"/>
    <property type="match status" value="1"/>
</dbReference>
<evidence type="ECO:0000313" key="5">
    <source>
        <dbReference type="EMBL" id="HIQ69650.1"/>
    </source>
</evidence>
<gene>
    <name evidence="5" type="ORF">IAA67_04880</name>
</gene>
<dbReference type="GO" id="GO:0016491">
    <property type="term" value="F:oxidoreductase activity"/>
    <property type="evidence" value="ECO:0007669"/>
    <property type="project" value="UniProtKB-KW"/>
</dbReference>
<reference evidence="5" key="1">
    <citation type="submission" date="2020-10" db="EMBL/GenBank/DDBJ databases">
        <authorList>
            <person name="Gilroy R."/>
        </authorList>
    </citation>
    <scope>NUCLEOTIDE SEQUENCE</scope>
    <source>
        <strain evidence="5">ChiSjej2B20-13462</strain>
    </source>
</reference>
<name>A0A9D1CNN2_9FIRM</name>
<dbReference type="InterPro" id="IPR036291">
    <property type="entry name" value="NAD(P)-bd_dom_sf"/>
</dbReference>
<evidence type="ECO:0000256" key="1">
    <source>
        <dbReference type="ARBA" id="ARBA00006484"/>
    </source>
</evidence>
<sequence>MQQVAIVTGGTSGIGLAAAMALDRAGYTVHTFSRRGTGPEGLHHWSVDLADEAAVTAAVHHIAGRHGRLDLVVNCAGFGISGAIEFTNTADAQRLFDVDFFGMVRVNRAALPHLRKSRGRILNVSSVAAPIAIPFQAYYSAAKAAVNSYSLALANEVRPYGVSVAAVMPGDISTGFTAAREKSNRGDDVYGGRIARSVAKMERDERRGMSPETVGAYLCRLAQVRRLKGSYAVGFQYRFFCLLARLLPVRLLNWLVYRLYAV</sequence>
<comment type="caution">
    <text evidence="5">The sequence shown here is derived from an EMBL/GenBank/DDBJ whole genome shotgun (WGS) entry which is preliminary data.</text>
</comment>
<feature type="domain" description="Ketoreductase" evidence="4">
    <location>
        <begin position="3"/>
        <end position="172"/>
    </location>
</feature>
<dbReference type="Pfam" id="PF00106">
    <property type="entry name" value="adh_short"/>
    <property type="match status" value="1"/>
</dbReference>
<dbReference type="InterPro" id="IPR002347">
    <property type="entry name" value="SDR_fam"/>
</dbReference>
<comment type="similarity">
    <text evidence="1 3">Belongs to the short-chain dehydrogenases/reductases (SDR) family.</text>
</comment>
<dbReference type="PANTHER" id="PTHR43976">
    <property type="entry name" value="SHORT CHAIN DEHYDROGENASE"/>
    <property type="match status" value="1"/>
</dbReference>
<dbReference type="Proteomes" id="UP000886874">
    <property type="component" value="Unassembled WGS sequence"/>
</dbReference>
<dbReference type="SUPFAM" id="SSF51735">
    <property type="entry name" value="NAD(P)-binding Rossmann-fold domains"/>
    <property type="match status" value="1"/>
</dbReference>
<reference evidence="5" key="2">
    <citation type="journal article" date="2021" name="PeerJ">
        <title>Extensive microbial diversity within the chicken gut microbiome revealed by metagenomics and culture.</title>
        <authorList>
            <person name="Gilroy R."/>
            <person name="Ravi A."/>
            <person name="Getino M."/>
            <person name="Pursley I."/>
            <person name="Horton D.L."/>
            <person name="Alikhan N.F."/>
            <person name="Baker D."/>
            <person name="Gharbi K."/>
            <person name="Hall N."/>
            <person name="Watson M."/>
            <person name="Adriaenssens E.M."/>
            <person name="Foster-Nyarko E."/>
            <person name="Jarju S."/>
            <person name="Secka A."/>
            <person name="Antonio M."/>
            <person name="Oren A."/>
            <person name="Chaudhuri R.R."/>
            <person name="La Ragione R."/>
            <person name="Hildebrand F."/>
            <person name="Pallen M.J."/>
        </authorList>
    </citation>
    <scope>NUCLEOTIDE SEQUENCE</scope>
    <source>
        <strain evidence="5">ChiSjej2B20-13462</strain>
    </source>
</reference>
<dbReference type="InterPro" id="IPR051911">
    <property type="entry name" value="SDR_oxidoreductase"/>
</dbReference>
<evidence type="ECO:0000313" key="6">
    <source>
        <dbReference type="Proteomes" id="UP000886874"/>
    </source>
</evidence>
<dbReference type="InterPro" id="IPR057326">
    <property type="entry name" value="KR_dom"/>
</dbReference>
<dbReference type="InterPro" id="IPR020904">
    <property type="entry name" value="Sc_DH/Rdtase_CS"/>
</dbReference>
<accession>A0A9D1CNN2</accession>
<dbReference type="PRINTS" id="PR00080">
    <property type="entry name" value="SDRFAMILY"/>
</dbReference>
<protein>
    <submittedName>
        <fullName evidence="5">SDR family NAD(P)-dependent oxidoreductase</fullName>
    </submittedName>
</protein>
<dbReference type="PROSITE" id="PS00061">
    <property type="entry name" value="ADH_SHORT"/>
    <property type="match status" value="1"/>
</dbReference>
<dbReference type="EMBL" id="DVFN01000070">
    <property type="protein sequence ID" value="HIQ69650.1"/>
    <property type="molecule type" value="Genomic_DNA"/>
</dbReference>
<dbReference type="PANTHER" id="PTHR43976:SF16">
    <property type="entry name" value="SHORT-CHAIN DEHYDROGENASE_REDUCTASE FAMILY PROTEIN"/>
    <property type="match status" value="1"/>
</dbReference>